<dbReference type="InterPro" id="IPR036155">
    <property type="entry name" value="Crypto/Photolyase_N_sf"/>
</dbReference>
<name>A0ABD3PBY1_9STRA</name>
<dbReference type="GO" id="GO:0006139">
    <property type="term" value="P:nucleobase-containing compound metabolic process"/>
    <property type="evidence" value="ECO:0007669"/>
    <property type="project" value="UniProtKB-ARBA"/>
</dbReference>
<evidence type="ECO:0000256" key="8">
    <source>
        <dbReference type="SAM" id="MobiDB-lite"/>
    </source>
</evidence>
<keyword evidence="4 7" id="KW-0157">Chromophore</keyword>
<dbReference type="SUPFAM" id="SSF52425">
    <property type="entry name" value="Cryptochrome/photolyase, N-terminal domain"/>
    <property type="match status" value="2"/>
</dbReference>
<comment type="function">
    <text evidence="7">May have a photoreceptor function.</text>
</comment>
<comment type="caution">
    <text evidence="10">The sequence shown here is derived from an EMBL/GenBank/DDBJ whole genome shotgun (WGS) entry which is preliminary data.</text>
</comment>
<protein>
    <recommendedName>
        <fullName evidence="7">Cryptochrome DASH</fullName>
    </recommendedName>
</protein>
<dbReference type="AlphaFoldDB" id="A0ABD3PBY1"/>
<dbReference type="InterPro" id="IPR006050">
    <property type="entry name" value="DNA_photolyase_N"/>
</dbReference>
<dbReference type="InterPro" id="IPR002081">
    <property type="entry name" value="Cryptochrome/DNA_photolyase_1"/>
</dbReference>
<dbReference type="PANTHER" id="PTHR11455:SF22">
    <property type="entry name" value="CRYPTOCHROME DASH"/>
    <property type="match status" value="1"/>
</dbReference>
<feature type="compositionally biased region" description="Basic residues" evidence="8">
    <location>
        <begin position="617"/>
        <end position="627"/>
    </location>
</feature>
<dbReference type="Proteomes" id="UP001530315">
    <property type="component" value="Unassembled WGS sequence"/>
</dbReference>
<evidence type="ECO:0000256" key="2">
    <source>
        <dbReference type="ARBA" id="ARBA00022630"/>
    </source>
</evidence>
<feature type="region of interest" description="Disordered" evidence="8">
    <location>
        <begin position="593"/>
        <end position="662"/>
    </location>
</feature>
<evidence type="ECO:0000256" key="6">
    <source>
        <dbReference type="PIRSR" id="PIRSR602081-2"/>
    </source>
</evidence>
<dbReference type="InterPro" id="IPR005101">
    <property type="entry name" value="Cryptochr/Photolyase_FAD-bd"/>
</dbReference>
<feature type="compositionally biased region" description="Polar residues" evidence="8">
    <location>
        <begin position="651"/>
        <end position="662"/>
    </location>
</feature>
<sequence>MHPPTPLGSLTIVTCVVDDGFPHSSVSFFLRVEDGCAALIFSTSGSPPSGRQAMRRLTLLVHPSDLRLLTIPHLLPIGGAEEVGTATSTTSDGALLPVFVFDTSRVFGSEILASSSSGGGGGVYGSRKCGPRRAKFILEAVADLRSSLEKRGSGLIVAVGRPEDALAYIAGRAAGGNYDEDEDDQDDDGSGGGGYGGGVLRRVDVVCQEEVCSEELSVDKAVRAELARAVGGKCKVVFEAVWGSTMYDPDDLPFDGGVRGVPDTFTPFRNRVEGECSIGTPRDVPDVAGLRLPARVRTIVDGKGACRASLDYMPTLSDLGYTSEDIEYASIVDARTAMPANYRGGETCALARVKEYIWDKDLLGTYFDTRNGMIGPDYSTKFAPWLAHGNVSPRHIARECRRYEEARVKNKSTYWVVFELLWRDYFKFFAKKHGDNIFRLGGTAAVASRKWGMDAKKIRAWKDGMTGYPLVDANMRELAATGFMSNRGRQNVCSFLAIDMNMDWRHGAAHFEEHLLDYDVHSNWGNWCSGAGMTGGRLNRFNIVKQSKDYDFGGEYVRLWCPELANVPDKYVHEPWKMSEALMEECGVRIGPGRDYPSPIVDPSVTPKIMDDGRGGGRGHGRGGKQRGRGDNGGRNPNRGRGQRQDMKSLKTGSYSFDSKYV</sequence>
<dbReference type="InterPro" id="IPR018394">
    <property type="entry name" value="DNA_photolyase_1_CS_C"/>
</dbReference>
<comment type="similarity">
    <text evidence="1 7">Belongs to the DNA photolyase class-1 family.</text>
</comment>
<feature type="site" description="Electron transfer via tryptophanyl radical" evidence="6">
    <location>
        <position position="451"/>
    </location>
</feature>
<dbReference type="InterPro" id="IPR014133">
    <property type="entry name" value="Cry_DASH"/>
</dbReference>
<dbReference type="PROSITE" id="PS51645">
    <property type="entry name" value="PHR_CRY_ALPHA_BETA"/>
    <property type="match status" value="1"/>
</dbReference>
<evidence type="ECO:0000256" key="4">
    <source>
        <dbReference type="ARBA" id="ARBA00022991"/>
    </source>
</evidence>
<comment type="cofactor">
    <cofactor evidence="5 7">
        <name>FAD</name>
        <dbReference type="ChEBI" id="CHEBI:57692"/>
    </cofactor>
    <text evidence="5 7">Binds 1 FAD per subunit.</text>
</comment>
<feature type="domain" description="Photolyase/cryptochrome alpha/beta" evidence="9">
    <location>
        <begin position="56"/>
        <end position="246"/>
    </location>
</feature>
<dbReference type="EMBL" id="JALLAZ020000922">
    <property type="protein sequence ID" value="KAL3784621.1"/>
    <property type="molecule type" value="Genomic_DNA"/>
</dbReference>
<feature type="site" description="Electron transfer via tryptophanyl radical" evidence="6">
    <location>
        <position position="504"/>
    </location>
</feature>
<dbReference type="Pfam" id="PF03441">
    <property type="entry name" value="FAD_binding_7"/>
    <property type="match status" value="1"/>
</dbReference>
<feature type="site" description="Electron transfer via tryptophanyl radical" evidence="6">
    <location>
        <position position="527"/>
    </location>
</feature>
<dbReference type="InterPro" id="IPR014729">
    <property type="entry name" value="Rossmann-like_a/b/a_fold"/>
</dbReference>
<dbReference type="InterPro" id="IPR036134">
    <property type="entry name" value="Crypto/Photolyase_FAD-like_sf"/>
</dbReference>
<evidence type="ECO:0000313" key="10">
    <source>
        <dbReference type="EMBL" id="KAL3784621.1"/>
    </source>
</evidence>
<keyword evidence="11" id="KW-1185">Reference proteome</keyword>
<evidence type="ECO:0000259" key="9">
    <source>
        <dbReference type="PROSITE" id="PS51645"/>
    </source>
</evidence>
<evidence type="ECO:0000256" key="1">
    <source>
        <dbReference type="ARBA" id="ARBA00005862"/>
    </source>
</evidence>
<reference evidence="10 11" key="1">
    <citation type="submission" date="2024-10" db="EMBL/GenBank/DDBJ databases">
        <title>Updated reference genomes for cyclostephanoid diatoms.</title>
        <authorList>
            <person name="Roberts W.R."/>
            <person name="Alverson A.J."/>
        </authorList>
    </citation>
    <scope>NUCLEOTIDE SEQUENCE [LARGE SCALE GENOMIC DNA]</scope>
    <source>
        <strain evidence="10 11">AJA276-08</strain>
    </source>
</reference>
<dbReference type="PANTHER" id="PTHR11455">
    <property type="entry name" value="CRYPTOCHROME"/>
    <property type="match status" value="1"/>
</dbReference>
<evidence type="ECO:0000256" key="5">
    <source>
        <dbReference type="PIRSR" id="PIRSR602081-1"/>
    </source>
</evidence>
<dbReference type="Gene3D" id="1.10.579.10">
    <property type="entry name" value="DNA Cyclobutane Dipyrimidine Photolyase, subunit A, domain 3"/>
    <property type="match status" value="1"/>
</dbReference>
<evidence type="ECO:0000256" key="7">
    <source>
        <dbReference type="RuleBase" id="RU367151"/>
    </source>
</evidence>
<dbReference type="Pfam" id="PF00875">
    <property type="entry name" value="DNA_photolyase"/>
    <property type="match status" value="2"/>
</dbReference>
<dbReference type="PROSITE" id="PS00394">
    <property type="entry name" value="DNA_PHOTOLYASES_1_1"/>
    <property type="match status" value="1"/>
</dbReference>
<keyword evidence="2 5" id="KW-0285">Flavoprotein</keyword>
<proteinExistence type="inferred from homology"/>
<dbReference type="PRINTS" id="PR00147">
    <property type="entry name" value="DNAPHOTLYASE"/>
</dbReference>
<feature type="binding site" evidence="5">
    <location>
        <position position="366"/>
    </location>
    <ligand>
        <name>FAD</name>
        <dbReference type="ChEBI" id="CHEBI:57692"/>
    </ligand>
</feature>
<organism evidence="10 11">
    <name type="scientific">Stephanodiscus triporus</name>
    <dbReference type="NCBI Taxonomy" id="2934178"/>
    <lineage>
        <taxon>Eukaryota</taxon>
        <taxon>Sar</taxon>
        <taxon>Stramenopiles</taxon>
        <taxon>Ochrophyta</taxon>
        <taxon>Bacillariophyta</taxon>
        <taxon>Coscinodiscophyceae</taxon>
        <taxon>Thalassiosirophycidae</taxon>
        <taxon>Stephanodiscales</taxon>
        <taxon>Stephanodiscaceae</taxon>
        <taxon>Stephanodiscus</taxon>
    </lineage>
</organism>
<dbReference type="NCBIfam" id="TIGR02765">
    <property type="entry name" value="crypto_DASH"/>
    <property type="match status" value="1"/>
</dbReference>
<dbReference type="Gene3D" id="1.25.40.80">
    <property type="match status" value="1"/>
</dbReference>
<dbReference type="GO" id="GO:0006950">
    <property type="term" value="P:response to stress"/>
    <property type="evidence" value="ECO:0007669"/>
    <property type="project" value="UniProtKB-ARBA"/>
</dbReference>
<evidence type="ECO:0000256" key="3">
    <source>
        <dbReference type="ARBA" id="ARBA00022827"/>
    </source>
</evidence>
<accession>A0ABD3PBY1</accession>
<dbReference type="SUPFAM" id="SSF48173">
    <property type="entry name" value="Cryptochrome/photolyase FAD-binding domain"/>
    <property type="match status" value="1"/>
</dbReference>
<comment type="cofactor">
    <cofactor evidence="7">
        <name>(6R)-5,10-methylene-5,6,7,8-tetrahydrofolate</name>
        <dbReference type="ChEBI" id="CHEBI:15636"/>
    </cofactor>
    <text evidence="7">Binds 1 5,10-methenyltetrahydrofolate (MTHF) per subunit.</text>
</comment>
<dbReference type="Gene3D" id="3.40.50.620">
    <property type="entry name" value="HUPs"/>
    <property type="match status" value="1"/>
</dbReference>
<feature type="binding site" evidence="5">
    <location>
        <begin position="517"/>
        <end position="519"/>
    </location>
    <ligand>
        <name>FAD</name>
        <dbReference type="ChEBI" id="CHEBI:57692"/>
    </ligand>
</feature>
<keyword evidence="3 5" id="KW-0274">FAD</keyword>
<evidence type="ECO:0000313" key="11">
    <source>
        <dbReference type="Proteomes" id="UP001530315"/>
    </source>
</evidence>
<gene>
    <name evidence="10" type="ORF">ACHAW5_003422</name>
</gene>